<reference evidence="2" key="2">
    <citation type="submission" date="2016-10" db="EMBL/GenBank/DDBJ databases">
        <authorList>
            <person name="de Groot N.N."/>
        </authorList>
    </citation>
    <scope>NUCLEOTIDE SEQUENCE [LARGE SCALE GENOMIC DNA]</scope>
    <source>
        <strain evidence="2">ATCC 20501</strain>
    </source>
</reference>
<evidence type="ECO:0000313" key="4">
    <source>
        <dbReference type="Proteomes" id="UP000199690"/>
    </source>
</evidence>
<dbReference type="Proteomes" id="UP000199690">
    <property type="component" value="Unassembled WGS sequence"/>
</dbReference>
<reference evidence="4 5" key="1">
    <citation type="submission" date="2016-10" db="EMBL/GenBank/DDBJ databases">
        <authorList>
            <person name="Varghese N."/>
            <person name="Submissions S."/>
        </authorList>
    </citation>
    <scope>NUCLEOTIDE SEQUENCE [LARGE SCALE GENOMIC DNA]</scope>
    <source>
        <strain evidence="5">ATCC 20501</strain>
        <strain evidence="3 4">CGMCC 4.3529</strain>
    </source>
</reference>
<feature type="domain" description="HTH marR-type" evidence="1">
    <location>
        <begin position="7"/>
        <end position="135"/>
    </location>
</feature>
<gene>
    <name evidence="2" type="ORF">SAMN02982929_04134</name>
    <name evidence="3" type="ORF">SAMN05216506_11051</name>
</gene>
<evidence type="ECO:0000313" key="3">
    <source>
        <dbReference type="EMBL" id="SFE25630.1"/>
    </source>
</evidence>
<keyword evidence="4" id="KW-1185">Reference proteome</keyword>
<dbReference type="Proteomes" id="UP000236729">
    <property type="component" value="Unassembled WGS sequence"/>
</dbReference>
<dbReference type="InterPro" id="IPR036390">
    <property type="entry name" value="WH_DNA-bd_sf"/>
</dbReference>
<accession>A0A1H6DBQ8</accession>
<dbReference type="InterPro" id="IPR036388">
    <property type="entry name" value="WH-like_DNA-bd_sf"/>
</dbReference>
<dbReference type="EMBL" id="FOME01000010">
    <property type="protein sequence ID" value="SFE25630.1"/>
    <property type="molecule type" value="Genomic_DNA"/>
</dbReference>
<organism evidence="2 5">
    <name type="scientific">Saccharopolyspora kobensis</name>
    <dbReference type="NCBI Taxonomy" id="146035"/>
    <lineage>
        <taxon>Bacteria</taxon>
        <taxon>Bacillati</taxon>
        <taxon>Actinomycetota</taxon>
        <taxon>Actinomycetes</taxon>
        <taxon>Pseudonocardiales</taxon>
        <taxon>Pseudonocardiaceae</taxon>
        <taxon>Saccharopolyspora</taxon>
    </lineage>
</organism>
<dbReference type="EMBL" id="FNVB01000006">
    <property type="protein sequence ID" value="SEG82680.1"/>
    <property type="molecule type" value="Genomic_DNA"/>
</dbReference>
<dbReference type="SMR" id="A0A1H6DBQ8"/>
<dbReference type="AlphaFoldDB" id="A0A1H6DBQ8"/>
<dbReference type="SUPFAM" id="SSF46785">
    <property type="entry name" value="Winged helix' DNA-binding domain"/>
    <property type="match status" value="1"/>
</dbReference>
<dbReference type="Gene3D" id="1.10.10.10">
    <property type="entry name" value="Winged helix-like DNA-binding domain superfamily/Winged helix DNA-binding domain"/>
    <property type="match status" value="1"/>
</dbReference>
<keyword evidence="2" id="KW-0238">DNA-binding</keyword>
<dbReference type="Pfam" id="PF01047">
    <property type="entry name" value="MarR"/>
    <property type="match status" value="1"/>
</dbReference>
<dbReference type="PROSITE" id="PS50995">
    <property type="entry name" value="HTH_MARR_2"/>
    <property type="match status" value="1"/>
</dbReference>
<dbReference type="GO" id="GO:0003700">
    <property type="term" value="F:DNA-binding transcription factor activity"/>
    <property type="evidence" value="ECO:0007669"/>
    <property type="project" value="InterPro"/>
</dbReference>
<dbReference type="PANTHER" id="PTHR33164:SF99">
    <property type="entry name" value="MARR FAMILY REGULATORY PROTEIN"/>
    <property type="match status" value="1"/>
</dbReference>
<dbReference type="GO" id="GO:0003677">
    <property type="term" value="F:DNA binding"/>
    <property type="evidence" value="ECO:0007669"/>
    <property type="project" value="UniProtKB-KW"/>
</dbReference>
<evidence type="ECO:0000313" key="2">
    <source>
        <dbReference type="EMBL" id="SEG82680.1"/>
    </source>
</evidence>
<dbReference type="SMART" id="SM00347">
    <property type="entry name" value="HTH_MARR"/>
    <property type="match status" value="1"/>
</dbReference>
<dbReference type="InterPro" id="IPR039422">
    <property type="entry name" value="MarR/SlyA-like"/>
</dbReference>
<protein>
    <submittedName>
        <fullName evidence="2">DNA-binding transcriptional regulator, MarR family</fullName>
    </submittedName>
</protein>
<accession>A0A1I1Z5L0</accession>
<evidence type="ECO:0000313" key="5">
    <source>
        <dbReference type="Proteomes" id="UP000236729"/>
    </source>
</evidence>
<sequence length="137" mass="15654">MDRSAETRELCSLISELAHNIEEHVRRCVADSELTASQAIALRELAEPLSMRELANRMHCATSNVTFVIDRLEKQGLVTRRPHPTDRRAKEIALTEEGVRQRTRIIERFSVNTPLSGLDADEQQSLHQLLRRALSDR</sequence>
<dbReference type="GO" id="GO:0006950">
    <property type="term" value="P:response to stress"/>
    <property type="evidence" value="ECO:0007669"/>
    <property type="project" value="TreeGrafter"/>
</dbReference>
<proteinExistence type="predicted"/>
<evidence type="ECO:0000259" key="1">
    <source>
        <dbReference type="PROSITE" id="PS50995"/>
    </source>
</evidence>
<dbReference type="PANTHER" id="PTHR33164">
    <property type="entry name" value="TRANSCRIPTIONAL REGULATOR, MARR FAMILY"/>
    <property type="match status" value="1"/>
</dbReference>
<dbReference type="RefSeq" id="WP_093156373.1">
    <property type="nucleotide sequence ID" value="NZ_FNVB01000006.1"/>
</dbReference>
<dbReference type="PRINTS" id="PR00598">
    <property type="entry name" value="HTHMARR"/>
</dbReference>
<dbReference type="InterPro" id="IPR000835">
    <property type="entry name" value="HTH_MarR-typ"/>
</dbReference>
<name>A0A1H6DBQ8_9PSEU</name>